<dbReference type="NCBIfam" id="TIGR01764">
    <property type="entry name" value="excise"/>
    <property type="match status" value="1"/>
</dbReference>
<dbReference type="AlphaFoldDB" id="A0A1N6DNZ3"/>
<accession>A0A1N6DNZ3</accession>
<dbReference type="STRING" id="232089.SAMN05443544_0537"/>
<organism evidence="2 3">
    <name type="scientific">Agromyces cerinus subsp. cerinus</name>
    <dbReference type="NCBI Taxonomy" id="232089"/>
    <lineage>
        <taxon>Bacteria</taxon>
        <taxon>Bacillati</taxon>
        <taxon>Actinomycetota</taxon>
        <taxon>Actinomycetes</taxon>
        <taxon>Micrococcales</taxon>
        <taxon>Microbacteriaceae</taxon>
        <taxon>Agromyces</taxon>
    </lineage>
</organism>
<reference evidence="3" key="1">
    <citation type="submission" date="2016-11" db="EMBL/GenBank/DDBJ databases">
        <authorList>
            <person name="Varghese N."/>
            <person name="Submissions S."/>
        </authorList>
    </citation>
    <scope>NUCLEOTIDE SEQUENCE [LARGE SCALE GENOMIC DNA]</scope>
    <source>
        <strain evidence="3">DSM 8595</strain>
    </source>
</reference>
<dbReference type="GO" id="GO:0003677">
    <property type="term" value="F:DNA binding"/>
    <property type="evidence" value="ECO:0007669"/>
    <property type="project" value="InterPro"/>
</dbReference>
<evidence type="ECO:0000313" key="2">
    <source>
        <dbReference type="EMBL" id="SIN72470.1"/>
    </source>
</evidence>
<dbReference type="InterPro" id="IPR010093">
    <property type="entry name" value="SinI_DNA-bd"/>
</dbReference>
<dbReference type="InterPro" id="IPR041657">
    <property type="entry name" value="HTH_17"/>
</dbReference>
<evidence type="ECO:0000259" key="1">
    <source>
        <dbReference type="Pfam" id="PF12728"/>
    </source>
</evidence>
<protein>
    <submittedName>
        <fullName evidence="2">Transcriptional regulator, AlpA family</fullName>
    </submittedName>
</protein>
<evidence type="ECO:0000313" key="3">
    <source>
        <dbReference type="Proteomes" id="UP000184699"/>
    </source>
</evidence>
<dbReference type="InterPro" id="IPR009061">
    <property type="entry name" value="DNA-bd_dom_put_sf"/>
</dbReference>
<dbReference type="EMBL" id="FSRJ01000001">
    <property type="protein sequence ID" value="SIN72470.1"/>
    <property type="molecule type" value="Genomic_DNA"/>
</dbReference>
<keyword evidence="3" id="KW-1185">Reference proteome</keyword>
<feature type="domain" description="Helix-turn-helix" evidence="1">
    <location>
        <begin position="7"/>
        <end position="49"/>
    </location>
</feature>
<name>A0A1N6DNZ3_9MICO</name>
<dbReference type="SUPFAM" id="SSF46955">
    <property type="entry name" value="Putative DNA-binding domain"/>
    <property type="match status" value="1"/>
</dbReference>
<dbReference type="Proteomes" id="UP000184699">
    <property type="component" value="Unassembled WGS sequence"/>
</dbReference>
<dbReference type="Pfam" id="PF12728">
    <property type="entry name" value="HTH_17"/>
    <property type="match status" value="1"/>
</dbReference>
<proteinExistence type="predicted"/>
<sequence length="65" mass="7198">MTEQAVNVAAVAEHLGVHPQTVYAHAASGQIPGFRVGRAWRFYLSKVDATLHESSDPWALPSRRR</sequence>
<dbReference type="OrthoDB" id="5524782at2"/>
<gene>
    <name evidence="2" type="ORF">SAMN05443544_0537</name>
</gene>